<comment type="caution">
    <text evidence="4">The sequence shown here is derived from an EMBL/GenBank/DDBJ whole genome shotgun (WGS) entry which is preliminary data.</text>
</comment>
<dbReference type="InterPro" id="IPR001320">
    <property type="entry name" value="Iontro_rcpt_C"/>
</dbReference>
<dbReference type="Pfam" id="PF00060">
    <property type="entry name" value="Lig_chan"/>
    <property type="match status" value="1"/>
</dbReference>
<dbReference type="Proteomes" id="UP001292094">
    <property type="component" value="Unassembled WGS sequence"/>
</dbReference>
<feature type="domain" description="Ionotropic glutamate receptor C-terminal" evidence="3">
    <location>
        <begin position="2"/>
        <end position="62"/>
    </location>
</feature>
<evidence type="ECO:0000256" key="1">
    <source>
        <dbReference type="ARBA" id="ARBA00008685"/>
    </source>
</evidence>
<keyword evidence="2" id="KW-1133">Transmembrane helix</keyword>
<protein>
    <recommendedName>
        <fullName evidence="3">Ionotropic glutamate receptor C-terminal domain-containing protein</fullName>
    </recommendedName>
</protein>
<reference evidence="4" key="1">
    <citation type="submission" date="2023-11" db="EMBL/GenBank/DDBJ databases">
        <title>Genome assemblies of two species of porcelain crab, Petrolisthes cinctipes and Petrolisthes manimaculis (Anomura: Porcellanidae).</title>
        <authorList>
            <person name="Angst P."/>
        </authorList>
    </citation>
    <scope>NUCLEOTIDE SEQUENCE</scope>
    <source>
        <strain evidence="4">PB745_02</strain>
        <tissue evidence="4">Gill</tissue>
    </source>
</reference>
<keyword evidence="5" id="KW-1185">Reference proteome</keyword>
<dbReference type="GO" id="GO:0016020">
    <property type="term" value="C:membrane"/>
    <property type="evidence" value="ECO:0007669"/>
    <property type="project" value="InterPro"/>
</dbReference>
<accession>A0AAE1PUD3</accession>
<keyword evidence="2" id="KW-0472">Membrane</keyword>
<evidence type="ECO:0000259" key="3">
    <source>
        <dbReference type="Pfam" id="PF00060"/>
    </source>
</evidence>
<gene>
    <name evidence="4" type="ORF">Pmani_014189</name>
</gene>
<sequence>MTGMLLGQNLPQRLPNTNSVRVLVATWLVWALVLGSAYRGNLTANLTLPKYPPRPETIPQLVDTVDRYILEVLSTL</sequence>
<dbReference type="EMBL" id="JAWZYT010001218">
    <property type="protein sequence ID" value="KAK4314484.1"/>
    <property type="molecule type" value="Genomic_DNA"/>
</dbReference>
<keyword evidence="2" id="KW-0812">Transmembrane</keyword>
<dbReference type="GO" id="GO:0015276">
    <property type="term" value="F:ligand-gated monoatomic ion channel activity"/>
    <property type="evidence" value="ECO:0007669"/>
    <property type="project" value="InterPro"/>
</dbReference>
<dbReference type="AlphaFoldDB" id="A0AAE1PUD3"/>
<evidence type="ECO:0000313" key="4">
    <source>
        <dbReference type="EMBL" id="KAK4314484.1"/>
    </source>
</evidence>
<evidence type="ECO:0000313" key="5">
    <source>
        <dbReference type="Proteomes" id="UP001292094"/>
    </source>
</evidence>
<evidence type="ECO:0000256" key="2">
    <source>
        <dbReference type="SAM" id="Phobius"/>
    </source>
</evidence>
<proteinExistence type="inferred from homology"/>
<dbReference type="Gene3D" id="1.10.287.70">
    <property type="match status" value="1"/>
</dbReference>
<feature type="transmembrane region" description="Helical" evidence="2">
    <location>
        <begin position="20"/>
        <end position="38"/>
    </location>
</feature>
<name>A0AAE1PUD3_9EUCA</name>
<organism evidence="4 5">
    <name type="scientific">Petrolisthes manimaculis</name>
    <dbReference type="NCBI Taxonomy" id="1843537"/>
    <lineage>
        <taxon>Eukaryota</taxon>
        <taxon>Metazoa</taxon>
        <taxon>Ecdysozoa</taxon>
        <taxon>Arthropoda</taxon>
        <taxon>Crustacea</taxon>
        <taxon>Multicrustacea</taxon>
        <taxon>Malacostraca</taxon>
        <taxon>Eumalacostraca</taxon>
        <taxon>Eucarida</taxon>
        <taxon>Decapoda</taxon>
        <taxon>Pleocyemata</taxon>
        <taxon>Anomura</taxon>
        <taxon>Galatheoidea</taxon>
        <taxon>Porcellanidae</taxon>
        <taxon>Petrolisthes</taxon>
    </lineage>
</organism>
<comment type="similarity">
    <text evidence="1">Belongs to the glutamate-gated ion channel (TC 1.A.10.1) family.</text>
</comment>